<feature type="region of interest" description="Disordered" evidence="1">
    <location>
        <begin position="1"/>
        <end position="23"/>
    </location>
</feature>
<proteinExistence type="predicted"/>
<evidence type="ECO:0000313" key="3">
    <source>
        <dbReference type="Proteomes" id="UP001212997"/>
    </source>
</evidence>
<protein>
    <submittedName>
        <fullName evidence="2">Uncharacterized protein</fullName>
    </submittedName>
</protein>
<gene>
    <name evidence="2" type="ORF">NLI96_g13339</name>
</gene>
<feature type="compositionally biased region" description="Basic and acidic residues" evidence="1">
    <location>
        <begin position="11"/>
        <end position="23"/>
    </location>
</feature>
<dbReference type="EMBL" id="JANAWD010001998">
    <property type="protein sequence ID" value="KAJ3472473.1"/>
    <property type="molecule type" value="Genomic_DNA"/>
</dbReference>
<feature type="compositionally biased region" description="Basic residues" evidence="1">
    <location>
        <begin position="1"/>
        <end position="10"/>
    </location>
</feature>
<evidence type="ECO:0000256" key="1">
    <source>
        <dbReference type="SAM" id="MobiDB-lite"/>
    </source>
</evidence>
<name>A0AAD5Y918_9APHY</name>
<feature type="region of interest" description="Disordered" evidence="1">
    <location>
        <begin position="102"/>
        <end position="145"/>
    </location>
</feature>
<accession>A0AAD5Y918</accession>
<keyword evidence="3" id="KW-1185">Reference proteome</keyword>
<sequence length="145" mass="16855">MAKRKGTHLRTKQDGSRSQAKDKVRISFDLYEKITHHLEKSKPSRTEEKAEKVKDARMRILGEVGEAFNSQAKDKVRICSLNKRHYSPLPSAIQTYPDREEIKKNSEEVKEKNGRRGRRARGGYNDFNTRREVIGQSEDLPEVWS</sequence>
<comment type="caution">
    <text evidence="2">The sequence shown here is derived from an EMBL/GenBank/DDBJ whole genome shotgun (WGS) entry which is preliminary data.</text>
</comment>
<dbReference type="AlphaFoldDB" id="A0AAD5Y918"/>
<dbReference type="Proteomes" id="UP001212997">
    <property type="component" value="Unassembled WGS sequence"/>
</dbReference>
<reference evidence="2" key="1">
    <citation type="submission" date="2022-07" db="EMBL/GenBank/DDBJ databases">
        <title>Genome Sequence of Physisporinus lineatus.</title>
        <authorList>
            <person name="Buettner E."/>
        </authorList>
    </citation>
    <scope>NUCLEOTIDE SEQUENCE</scope>
    <source>
        <strain evidence="2">VT162</strain>
    </source>
</reference>
<organism evidence="2 3">
    <name type="scientific">Meripilus lineatus</name>
    <dbReference type="NCBI Taxonomy" id="2056292"/>
    <lineage>
        <taxon>Eukaryota</taxon>
        <taxon>Fungi</taxon>
        <taxon>Dikarya</taxon>
        <taxon>Basidiomycota</taxon>
        <taxon>Agaricomycotina</taxon>
        <taxon>Agaricomycetes</taxon>
        <taxon>Polyporales</taxon>
        <taxon>Meripilaceae</taxon>
        <taxon>Meripilus</taxon>
    </lineage>
</organism>
<evidence type="ECO:0000313" key="2">
    <source>
        <dbReference type="EMBL" id="KAJ3472473.1"/>
    </source>
</evidence>
<feature type="compositionally biased region" description="Basic and acidic residues" evidence="1">
    <location>
        <begin position="102"/>
        <end position="114"/>
    </location>
</feature>